<feature type="chain" id="PRO_5007494100" description="histidine kinase" evidence="12">
    <location>
        <begin position="21"/>
        <end position="641"/>
    </location>
</feature>
<evidence type="ECO:0000313" key="15">
    <source>
        <dbReference type="Proteomes" id="UP000073816"/>
    </source>
</evidence>
<dbReference type="GO" id="GO:0030295">
    <property type="term" value="F:protein kinase activator activity"/>
    <property type="evidence" value="ECO:0007669"/>
    <property type="project" value="TreeGrafter"/>
</dbReference>
<evidence type="ECO:0000256" key="10">
    <source>
        <dbReference type="SAM" id="Coils"/>
    </source>
</evidence>
<dbReference type="GO" id="GO:0000155">
    <property type="term" value="F:phosphorelay sensor kinase activity"/>
    <property type="evidence" value="ECO:0007669"/>
    <property type="project" value="InterPro"/>
</dbReference>
<dbReference type="EC" id="2.7.13.3" evidence="2"/>
<dbReference type="InterPro" id="IPR005467">
    <property type="entry name" value="His_kinase_dom"/>
</dbReference>
<keyword evidence="8" id="KW-0902">Two-component regulatory system</keyword>
<evidence type="ECO:0000313" key="14">
    <source>
        <dbReference type="EMBL" id="AMQ57260.1"/>
    </source>
</evidence>
<evidence type="ECO:0000256" key="4">
    <source>
        <dbReference type="ARBA" id="ARBA00022679"/>
    </source>
</evidence>
<proteinExistence type="predicted"/>
<keyword evidence="5" id="KW-0547">Nucleotide-binding</keyword>
<dbReference type="PANTHER" id="PTHR42878:SF7">
    <property type="entry name" value="SENSOR HISTIDINE KINASE GLRK"/>
    <property type="match status" value="1"/>
</dbReference>
<dbReference type="Pfam" id="PF13424">
    <property type="entry name" value="TPR_12"/>
    <property type="match status" value="1"/>
</dbReference>
<keyword evidence="3" id="KW-0597">Phosphoprotein</keyword>
<dbReference type="EMBL" id="CP012836">
    <property type="protein sequence ID" value="AMQ57260.1"/>
    <property type="molecule type" value="Genomic_DNA"/>
</dbReference>
<accession>A0A142EQ55</accession>
<dbReference type="KEGG" id="alm:AO498_12500"/>
<dbReference type="SUPFAM" id="SSF47384">
    <property type="entry name" value="Homodimeric domain of signal transducing histidine kinase"/>
    <property type="match status" value="1"/>
</dbReference>
<feature type="repeat" description="TPR" evidence="9">
    <location>
        <begin position="199"/>
        <end position="232"/>
    </location>
</feature>
<dbReference type="InterPro" id="IPR003594">
    <property type="entry name" value="HATPase_dom"/>
</dbReference>
<dbReference type="AlphaFoldDB" id="A0A142EQ55"/>
<gene>
    <name evidence="14" type="ORF">AO498_12500</name>
</gene>
<dbReference type="InterPro" id="IPR003661">
    <property type="entry name" value="HisK_dim/P_dom"/>
</dbReference>
<evidence type="ECO:0000256" key="9">
    <source>
        <dbReference type="PROSITE-ProRule" id="PRU00339"/>
    </source>
</evidence>
<keyword evidence="10" id="KW-0175">Coiled coil</keyword>
<dbReference type="Gene3D" id="1.10.287.130">
    <property type="match status" value="1"/>
</dbReference>
<dbReference type="GO" id="GO:0007234">
    <property type="term" value="P:osmosensory signaling via phosphorelay pathway"/>
    <property type="evidence" value="ECO:0007669"/>
    <property type="project" value="TreeGrafter"/>
</dbReference>
<dbReference type="InterPro" id="IPR036890">
    <property type="entry name" value="HATPase_C_sf"/>
</dbReference>
<evidence type="ECO:0000259" key="13">
    <source>
        <dbReference type="PROSITE" id="PS50109"/>
    </source>
</evidence>
<dbReference type="SMART" id="SM00028">
    <property type="entry name" value="TPR"/>
    <property type="match status" value="5"/>
</dbReference>
<name>A0A142EQ55_9BACT</name>
<dbReference type="PROSITE" id="PS50109">
    <property type="entry name" value="HIS_KIN"/>
    <property type="match status" value="1"/>
</dbReference>
<dbReference type="STRING" id="1727163.AO498_12500"/>
<dbReference type="InterPro" id="IPR004358">
    <property type="entry name" value="Sig_transdc_His_kin-like_C"/>
</dbReference>
<dbReference type="GO" id="GO:0005524">
    <property type="term" value="F:ATP binding"/>
    <property type="evidence" value="ECO:0007669"/>
    <property type="project" value="UniProtKB-KW"/>
</dbReference>
<evidence type="ECO:0000256" key="1">
    <source>
        <dbReference type="ARBA" id="ARBA00000085"/>
    </source>
</evidence>
<dbReference type="InterPro" id="IPR036097">
    <property type="entry name" value="HisK_dim/P_sf"/>
</dbReference>
<dbReference type="PROSITE" id="PS50005">
    <property type="entry name" value="TPR"/>
    <property type="match status" value="2"/>
</dbReference>
<dbReference type="Proteomes" id="UP000073816">
    <property type="component" value="Chromosome"/>
</dbReference>
<dbReference type="PATRIC" id="fig|1727163.4.peg.2614"/>
<dbReference type="InterPro" id="IPR019734">
    <property type="entry name" value="TPR_rpt"/>
</dbReference>
<dbReference type="Gene3D" id="1.25.40.10">
    <property type="entry name" value="Tetratricopeptide repeat domain"/>
    <property type="match status" value="2"/>
</dbReference>
<keyword evidence="11" id="KW-0472">Membrane</keyword>
<evidence type="ECO:0000256" key="7">
    <source>
        <dbReference type="ARBA" id="ARBA00022840"/>
    </source>
</evidence>
<feature type="repeat" description="TPR" evidence="9">
    <location>
        <begin position="119"/>
        <end position="152"/>
    </location>
</feature>
<keyword evidence="15" id="KW-1185">Reference proteome</keyword>
<evidence type="ECO:0000256" key="2">
    <source>
        <dbReference type="ARBA" id="ARBA00012438"/>
    </source>
</evidence>
<dbReference type="Gene3D" id="3.30.565.10">
    <property type="entry name" value="Histidine kinase-like ATPase, C-terminal domain"/>
    <property type="match status" value="1"/>
</dbReference>
<reference evidence="14 15" key="2">
    <citation type="journal article" date="2016" name="Genome Announc.">
        <title>Complete Genome Sequence of Algoriphagus sp. Strain M8-2, Isolated from a Brackish Lake.</title>
        <authorList>
            <person name="Muraguchi Y."/>
            <person name="Kushimoto K."/>
            <person name="Ohtsubo Y."/>
            <person name="Suzuki T."/>
            <person name="Dohra H."/>
            <person name="Kimbara K."/>
            <person name="Shintani M."/>
        </authorList>
    </citation>
    <scope>NUCLEOTIDE SEQUENCE [LARGE SCALE GENOMIC DNA]</scope>
    <source>
        <strain evidence="14 15">M8-2</strain>
    </source>
</reference>
<dbReference type="SUPFAM" id="SSF55874">
    <property type="entry name" value="ATPase domain of HSP90 chaperone/DNA topoisomerase II/histidine kinase"/>
    <property type="match status" value="1"/>
</dbReference>
<dbReference type="SMART" id="SM00387">
    <property type="entry name" value="HATPase_c"/>
    <property type="match status" value="1"/>
</dbReference>
<keyword evidence="11" id="KW-1133">Transmembrane helix</keyword>
<keyword evidence="11" id="KW-0812">Transmembrane</keyword>
<keyword evidence="12" id="KW-0732">Signal</keyword>
<feature type="signal peptide" evidence="12">
    <location>
        <begin position="1"/>
        <end position="20"/>
    </location>
</feature>
<dbReference type="SMART" id="SM00388">
    <property type="entry name" value="HisKA"/>
    <property type="match status" value="1"/>
</dbReference>
<evidence type="ECO:0000256" key="8">
    <source>
        <dbReference type="ARBA" id="ARBA00023012"/>
    </source>
</evidence>
<keyword evidence="4" id="KW-0808">Transferase</keyword>
<organism evidence="14 15">
    <name type="scientific">Algoriphagus sanaruensis</name>
    <dbReference type="NCBI Taxonomy" id="1727163"/>
    <lineage>
        <taxon>Bacteria</taxon>
        <taxon>Pseudomonadati</taxon>
        <taxon>Bacteroidota</taxon>
        <taxon>Cytophagia</taxon>
        <taxon>Cytophagales</taxon>
        <taxon>Cyclobacteriaceae</taxon>
        <taxon>Algoriphagus</taxon>
    </lineage>
</organism>
<sequence>MYLKVSFLVSFCFLSVISLGQSSLGADSSLLNLKKGKDLVDYLNLTATSLRESDHPTTLAMSFKADSIAITLNDLSARSRANENISWVYYRQSQWQKAFEFASKAYDFALSAEDTLQAARLMNNMGALYYEQQNFPKAIEQFKKGFEYATKVKDLQTQIRSLNNVALNFTQSGQQDSAMYYARISVSLNENAGSPYLTSFAHRVIGDVYLAKGQYDSAQAIYNRSLDMARQQGIISFETGILHRLGNAYLLDNKLSQAKEILDYSIELCAANGYPTELALSHKHLAKVLEQQGKISEAYKHLNTYLLLNDSINSKANRDRLALLQGMFEQNLQQSELKLLKAQNESQSFRLATSRKYIILISIAVALISFLVVWMYFLNRKVSAKNKDLQLQQNKIAEQNKILENQSRELGEINETKNKLFSILGHDLRGPIGQVKSVIDLMISDQLDENEFLDLIHVLQKDINSVNFTINNILKWSMSQMDGFSMHPSTFSLKATVDNSITLLNPAIVDKKLTVFNQISGDMMVHTDQDLADVIIRNILNNSIKFSKPGDAVTIFAEKVGKFIELCVMDQGVGMDPALVEKILSDEYSITKSTPGTKKEKGSGLGLQLVKEFVKKIGGELYIQSVPNHGTRFCVKIPASN</sequence>
<evidence type="ECO:0000256" key="3">
    <source>
        <dbReference type="ARBA" id="ARBA00022553"/>
    </source>
</evidence>
<dbReference type="GO" id="GO:0000156">
    <property type="term" value="F:phosphorelay response regulator activity"/>
    <property type="evidence" value="ECO:0007669"/>
    <property type="project" value="TreeGrafter"/>
</dbReference>
<feature type="domain" description="Histidine kinase" evidence="13">
    <location>
        <begin position="423"/>
        <end position="641"/>
    </location>
</feature>
<dbReference type="PRINTS" id="PR00344">
    <property type="entry name" value="BCTRLSENSOR"/>
</dbReference>
<dbReference type="SUPFAM" id="SSF48452">
    <property type="entry name" value="TPR-like"/>
    <property type="match status" value="1"/>
</dbReference>
<dbReference type="Pfam" id="PF02518">
    <property type="entry name" value="HATPase_c"/>
    <property type="match status" value="1"/>
</dbReference>
<keyword evidence="9" id="KW-0802">TPR repeat</keyword>
<comment type="catalytic activity">
    <reaction evidence="1">
        <text>ATP + protein L-histidine = ADP + protein N-phospho-L-histidine.</text>
        <dbReference type="EC" id="2.7.13.3"/>
    </reaction>
</comment>
<keyword evidence="6" id="KW-0418">Kinase</keyword>
<evidence type="ECO:0000256" key="6">
    <source>
        <dbReference type="ARBA" id="ARBA00022777"/>
    </source>
</evidence>
<feature type="coiled-coil region" evidence="10">
    <location>
        <begin position="386"/>
        <end position="416"/>
    </location>
</feature>
<dbReference type="InterPro" id="IPR011990">
    <property type="entry name" value="TPR-like_helical_dom_sf"/>
</dbReference>
<dbReference type="InterPro" id="IPR050351">
    <property type="entry name" value="BphY/WalK/GraS-like"/>
</dbReference>
<protein>
    <recommendedName>
        <fullName evidence="2">histidine kinase</fullName>
        <ecNumber evidence="2">2.7.13.3</ecNumber>
    </recommendedName>
</protein>
<keyword evidence="7" id="KW-0067">ATP-binding</keyword>
<dbReference type="Pfam" id="PF13181">
    <property type="entry name" value="TPR_8"/>
    <property type="match status" value="1"/>
</dbReference>
<feature type="transmembrane region" description="Helical" evidence="11">
    <location>
        <begin position="357"/>
        <end position="377"/>
    </location>
</feature>
<dbReference type="PANTHER" id="PTHR42878">
    <property type="entry name" value="TWO-COMPONENT HISTIDINE KINASE"/>
    <property type="match status" value="1"/>
</dbReference>
<evidence type="ECO:0000256" key="11">
    <source>
        <dbReference type="SAM" id="Phobius"/>
    </source>
</evidence>
<reference evidence="15" key="1">
    <citation type="submission" date="2015-09" db="EMBL/GenBank/DDBJ databases">
        <title>Complete sequence of Algoriphagus sp. M8-2.</title>
        <authorList>
            <person name="Shintani M."/>
        </authorList>
    </citation>
    <scope>NUCLEOTIDE SEQUENCE [LARGE SCALE GENOMIC DNA]</scope>
    <source>
        <strain evidence="15">M8-2</strain>
    </source>
</reference>
<evidence type="ECO:0000256" key="12">
    <source>
        <dbReference type="SAM" id="SignalP"/>
    </source>
</evidence>
<evidence type="ECO:0000256" key="5">
    <source>
        <dbReference type="ARBA" id="ARBA00022741"/>
    </source>
</evidence>